<organism evidence="1 2">
    <name type="scientific">Gluconacetobacter sacchari</name>
    <dbReference type="NCBI Taxonomy" id="92759"/>
    <lineage>
        <taxon>Bacteria</taxon>
        <taxon>Pseudomonadati</taxon>
        <taxon>Pseudomonadota</taxon>
        <taxon>Alphaproteobacteria</taxon>
        <taxon>Acetobacterales</taxon>
        <taxon>Acetobacteraceae</taxon>
        <taxon>Gluconacetobacter</taxon>
    </lineage>
</organism>
<accession>A0A7W4NK70</accession>
<evidence type="ECO:0008006" key="3">
    <source>
        <dbReference type="Google" id="ProtNLM"/>
    </source>
</evidence>
<proteinExistence type="predicted"/>
<dbReference type="AlphaFoldDB" id="A0A7W4NK70"/>
<comment type="caution">
    <text evidence="1">The sequence shown here is derived from an EMBL/GenBank/DDBJ whole genome shotgun (WGS) entry which is preliminary data.</text>
</comment>
<gene>
    <name evidence="1" type="ORF">HLH48_03660</name>
</gene>
<dbReference type="RefSeq" id="WP_182996150.1">
    <property type="nucleotide sequence ID" value="NZ_JABEQJ010000003.1"/>
</dbReference>
<dbReference type="Proteomes" id="UP000589085">
    <property type="component" value="Unassembled WGS sequence"/>
</dbReference>
<sequence>MVTAIGGGLSALGSIAGGIAGSDAASRAAREQAQAYGQAQQFQQNVYDQTARNLSPYVGTGTNALYSLASLLGLGGEAGQGSGAAAAYQAFAGTPYYQFPLQQGEQSLDQAAASRGLALSGGQLNALQHYAQNYAGQQFGSYMGALSGLANMGSSAAAALGSQGNASAGTLLNALGGQGNALARGTVASNAALMSGAGNALALLAGSPNAPGVLGNLYGAGNGGGYDFSGAGTSVW</sequence>
<evidence type="ECO:0000313" key="2">
    <source>
        <dbReference type="Proteomes" id="UP000589085"/>
    </source>
</evidence>
<reference evidence="1 2" key="1">
    <citation type="submission" date="2020-04" db="EMBL/GenBank/DDBJ databases">
        <title>Description of novel Gluconacetobacter.</title>
        <authorList>
            <person name="Sombolestani A."/>
        </authorList>
    </citation>
    <scope>NUCLEOTIDE SEQUENCE [LARGE SCALE GENOMIC DNA]</scope>
    <source>
        <strain evidence="1 2">LMG 19747</strain>
    </source>
</reference>
<evidence type="ECO:0000313" key="1">
    <source>
        <dbReference type="EMBL" id="MBB2159281.1"/>
    </source>
</evidence>
<protein>
    <recommendedName>
        <fullName evidence="3">DNA transfer protein</fullName>
    </recommendedName>
</protein>
<dbReference type="EMBL" id="JABEQJ010000003">
    <property type="protein sequence ID" value="MBB2159281.1"/>
    <property type="molecule type" value="Genomic_DNA"/>
</dbReference>
<name>A0A7W4NK70_9PROT</name>